<evidence type="ECO:0000313" key="1">
    <source>
        <dbReference type="EMBL" id="QQR37219.1"/>
    </source>
</evidence>
<sequence length="103" mass="11189">MRTDLDLITNPFDVAEITRADFVGFYHPREIVADPLLTIARKRALLARWLSDANALPNAPALRRSPAGVTAAVDDIRLALDKLDEMVEAIMLANGPHTGNVAA</sequence>
<name>A0ABX7BZ32_9HYPH</name>
<evidence type="ECO:0000313" key="2">
    <source>
        <dbReference type="Proteomes" id="UP000595460"/>
    </source>
</evidence>
<gene>
    <name evidence="1" type="ORF">JI749_06300</name>
</gene>
<dbReference type="Proteomes" id="UP000595460">
    <property type="component" value="Chromosome"/>
</dbReference>
<keyword evidence="2" id="KW-1185">Reference proteome</keyword>
<accession>A0ABX7BZ32</accession>
<reference evidence="1 2" key="1">
    <citation type="submission" date="2021-01" db="EMBL/GenBank/DDBJ databases">
        <title>Genome seq and assembly of Devosia sp. G19.</title>
        <authorList>
            <person name="Chhetri G."/>
        </authorList>
    </citation>
    <scope>NUCLEOTIDE SEQUENCE [LARGE SCALE GENOMIC DNA]</scope>
    <source>
        <strain evidence="1 2">G19</strain>
    </source>
</reference>
<protein>
    <submittedName>
        <fullName evidence="1">Uncharacterized protein</fullName>
    </submittedName>
</protein>
<dbReference type="EMBL" id="CP068047">
    <property type="protein sequence ID" value="QQR37219.1"/>
    <property type="molecule type" value="Genomic_DNA"/>
</dbReference>
<organism evidence="1 2">
    <name type="scientific">Devosia oryziradicis</name>
    <dbReference type="NCBI Taxonomy" id="2801335"/>
    <lineage>
        <taxon>Bacteria</taxon>
        <taxon>Pseudomonadati</taxon>
        <taxon>Pseudomonadota</taxon>
        <taxon>Alphaproteobacteria</taxon>
        <taxon>Hyphomicrobiales</taxon>
        <taxon>Devosiaceae</taxon>
        <taxon>Devosia</taxon>
    </lineage>
</organism>
<dbReference type="RefSeq" id="WP_201660929.1">
    <property type="nucleotide sequence ID" value="NZ_CP068047.1"/>
</dbReference>
<proteinExistence type="predicted"/>